<keyword evidence="1" id="KW-0732">Signal</keyword>
<name>A0AAE1DH61_9GAST</name>
<dbReference type="AlphaFoldDB" id="A0AAE1DH61"/>
<sequence>MLINRICLVLLATAQTAVKKDLKLPNKFGGCSLLSFGDRPECGTNSFVSRAVGDQSPGMSLAVVRGELRVLDAKSVEHVTQKSDVHLVRDLNTGPEYIVFIIPRYTTLAEVCGAIVSDKFVASPRTDVDRLLTTTAKQRELRVSRTRDIKILK</sequence>
<gene>
    <name evidence="2" type="ORF">RRG08_011975</name>
</gene>
<evidence type="ECO:0000313" key="2">
    <source>
        <dbReference type="EMBL" id="KAK3769303.1"/>
    </source>
</evidence>
<protein>
    <submittedName>
        <fullName evidence="2">Uncharacterized protein</fullName>
    </submittedName>
</protein>
<dbReference type="Proteomes" id="UP001283361">
    <property type="component" value="Unassembled WGS sequence"/>
</dbReference>
<accession>A0AAE1DH61</accession>
<keyword evidence="3" id="KW-1185">Reference proteome</keyword>
<comment type="caution">
    <text evidence="2">The sequence shown here is derived from an EMBL/GenBank/DDBJ whole genome shotgun (WGS) entry which is preliminary data.</text>
</comment>
<organism evidence="2 3">
    <name type="scientific">Elysia crispata</name>
    <name type="common">lettuce slug</name>
    <dbReference type="NCBI Taxonomy" id="231223"/>
    <lineage>
        <taxon>Eukaryota</taxon>
        <taxon>Metazoa</taxon>
        <taxon>Spiralia</taxon>
        <taxon>Lophotrochozoa</taxon>
        <taxon>Mollusca</taxon>
        <taxon>Gastropoda</taxon>
        <taxon>Heterobranchia</taxon>
        <taxon>Euthyneura</taxon>
        <taxon>Panpulmonata</taxon>
        <taxon>Sacoglossa</taxon>
        <taxon>Placobranchoidea</taxon>
        <taxon>Plakobranchidae</taxon>
        <taxon>Elysia</taxon>
    </lineage>
</organism>
<feature type="signal peptide" evidence="1">
    <location>
        <begin position="1"/>
        <end position="19"/>
    </location>
</feature>
<reference evidence="2" key="1">
    <citation type="journal article" date="2023" name="G3 (Bethesda)">
        <title>A reference genome for the long-term kleptoplast-retaining sea slug Elysia crispata morphotype clarki.</title>
        <authorList>
            <person name="Eastman K.E."/>
            <person name="Pendleton A.L."/>
            <person name="Shaikh M.A."/>
            <person name="Suttiyut T."/>
            <person name="Ogas R."/>
            <person name="Tomko P."/>
            <person name="Gavelis G."/>
            <person name="Widhalm J.R."/>
            <person name="Wisecaver J.H."/>
        </authorList>
    </citation>
    <scope>NUCLEOTIDE SEQUENCE</scope>
    <source>
        <strain evidence="2">ECLA1</strain>
    </source>
</reference>
<evidence type="ECO:0000256" key="1">
    <source>
        <dbReference type="SAM" id="SignalP"/>
    </source>
</evidence>
<proteinExistence type="predicted"/>
<feature type="chain" id="PRO_5042104702" evidence="1">
    <location>
        <begin position="20"/>
        <end position="153"/>
    </location>
</feature>
<dbReference type="EMBL" id="JAWDGP010003945">
    <property type="protein sequence ID" value="KAK3769303.1"/>
    <property type="molecule type" value="Genomic_DNA"/>
</dbReference>
<evidence type="ECO:0000313" key="3">
    <source>
        <dbReference type="Proteomes" id="UP001283361"/>
    </source>
</evidence>